<evidence type="ECO:0000313" key="2">
    <source>
        <dbReference type="Proteomes" id="UP001060215"/>
    </source>
</evidence>
<proteinExistence type="predicted"/>
<comment type="caution">
    <text evidence="1">The sequence shown here is derived from an EMBL/GenBank/DDBJ whole genome shotgun (WGS) entry which is preliminary data.</text>
</comment>
<reference evidence="1 2" key="1">
    <citation type="journal article" date="2022" name="Plant J.">
        <title>Chromosome-level genome of Camellia lanceoleosa provides a valuable resource for understanding genome evolution and self-incompatibility.</title>
        <authorList>
            <person name="Gong W."/>
            <person name="Xiao S."/>
            <person name="Wang L."/>
            <person name="Liao Z."/>
            <person name="Chang Y."/>
            <person name="Mo W."/>
            <person name="Hu G."/>
            <person name="Li W."/>
            <person name="Zhao G."/>
            <person name="Zhu H."/>
            <person name="Hu X."/>
            <person name="Ji K."/>
            <person name="Xiang X."/>
            <person name="Song Q."/>
            <person name="Yuan D."/>
            <person name="Jin S."/>
            <person name="Zhang L."/>
        </authorList>
    </citation>
    <scope>NUCLEOTIDE SEQUENCE [LARGE SCALE GENOMIC DNA]</scope>
    <source>
        <strain evidence="1">SQ_2022a</strain>
    </source>
</reference>
<sequence>MAGVSLKCGDCGTLLRSVKEAQEHAELTKHSNFFESIEPVLNLLCSSCLKPCRSKTESDLHTKRTGHHEFVDRTLETVKLISLDVQKDCKGDVEMEESSSSSNKHEEMVVPEVDQKLLEELEGMGFPKARATKALHYSGNVGLEDAVNWAVEHENDADIDQMLKVPLNTKTEAPKPSLTPEETKMKAQELKERARKKKEEEEKRMEREKEKERIRVGKELLDAKRIEEENERKRVVALRKAEKEEEKRAREKIRQKLEEDKAERRRKLGLPPEDPVAAKPSAPAVEEKKSLVPVRPATKTEQMRECLRSLKQNHKDNEAIVKMAFNTLLTYARNVATNPNEEKFRKIRLSNATFQARVGALKGGIKFLELCGFKKIDGDEFLFLPRDKVDMAVLNSAGTELNSAETEGFGSSVFCPYFDSVLREREREREREMDGREVKEEEEEEHEIVIVGGGICGLATALALHRKGVRSVVLEKSETLRATGAAIAILDNGWLALHQLGLASLLRQSSLPLLRAREVWLDKGSTKETSFGHGEARCLKRSDLINIIAAALPPHTIHFGCQIIGVKLDPLTSNPILQLLGGRCIVAKVLIGCDGANSVVADFLELKPPKAFPLSAVRGLTKYPSGHAFAHEFVRMRRNNIMVGRVPIDDKSVNWMVGQQSTPKDARALQNPDLIRQSTLPLIDGFPPEIQQMIEDSDVESLSLTHVRYRAPWDLLLGKFRKGTVIVAGDAMHVMGPFLGQGGSAGLEDAIVLARCLYQKLSEVDQIQSRSQMMMHKVGEAMDQVCERAEDAGGAIVDANLSHWFASGTFINVGEIG</sequence>
<dbReference type="EMBL" id="CM045766">
    <property type="protein sequence ID" value="KAI8004646.1"/>
    <property type="molecule type" value="Genomic_DNA"/>
</dbReference>
<keyword evidence="1" id="KW-0560">Oxidoreductase</keyword>
<keyword evidence="1" id="KW-0503">Monooxygenase</keyword>
<accession>A0ACC0GYL5</accession>
<dbReference type="Proteomes" id="UP001060215">
    <property type="component" value="Chromosome 9"/>
</dbReference>
<name>A0ACC0GYL5_9ERIC</name>
<protein>
    <submittedName>
        <fullName evidence="1">Monooxygenase 1</fullName>
    </submittedName>
</protein>
<keyword evidence="2" id="KW-1185">Reference proteome</keyword>
<gene>
    <name evidence="1" type="ORF">LOK49_LG08G02374</name>
</gene>
<organism evidence="1 2">
    <name type="scientific">Camellia lanceoleosa</name>
    <dbReference type="NCBI Taxonomy" id="1840588"/>
    <lineage>
        <taxon>Eukaryota</taxon>
        <taxon>Viridiplantae</taxon>
        <taxon>Streptophyta</taxon>
        <taxon>Embryophyta</taxon>
        <taxon>Tracheophyta</taxon>
        <taxon>Spermatophyta</taxon>
        <taxon>Magnoliopsida</taxon>
        <taxon>eudicotyledons</taxon>
        <taxon>Gunneridae</taxon>
        <taxon>Pentapetalae</taxon>
        <taxon>asterids</taxon>
        <taxon>Ericales</taxon>
        <taxon>Theaceae</taxon>
        <taxon>Camellia</taxon>
    </lineage>
</organism>
<evidence type="ECO:0000313" key="1">
    <source>
        <dbReference type="EMBL" id="KAI8004646.1"/>
    </source>
</evidence>